<protein>
    <submittedName>
        <fullName evidence="2">HET-domain-containing protein</fullName>
    </submittedName>
</protein>
<dbReference type="EMBL" id="ML977174">
    <property type="protein sequence ID" value="KAF1983535.1"/>
    <property type="molecule type" value="Genomic_DNA"/>
</dbReference>
<dbReference type="PANTHER" id="PTHR33112:SF16">
    <property type="entry name" value="HETEROKARYON INCOMPATIBILITY DOMAIN-CONTAINING PROTEIN"/>
    <property type="match status" value="1"/>
</dbReference>
<sequence>MATLCNICRTVNFAEPSLSPHKQFTAEHHVNGKALWKAAADGCLFCELLCSTFKSRRQADIEGITSQLSIYLWSRGGFNAAVLFQLARHVYIQPDHVPSCVADLGSYMLAGDKESKTFPGRRVTANAESPACLDLVKSWLRNCLTNSSDVDHSTCQPVEDAPLPTRVIDVGPSDGSQTPRLHRGEGSLGQWISLSHRWNNEASLTTTTRNLTEHLREIPWSSLPKTFRDAIRLTRFLGFRYLWIDSLCILQDSSTDWAKESKNMCNIYMLSVLTISANHPESAKRGLFAERTNTLLPSAMRLQSSTPPIQDIGIEHSKDSNGCREPVWIHKVLPSFSHFSDPRSQIDTLTSRGWILQESLLSPRVILWGSEQMVWQCAYEYHESLDARLHLNGIHATQHMSYKFSIRTLFAFHNTEATRLNLAELHLNWRGALNDYCMRNLTYRDDVFPAISGLATRMKQITGDEYLAGIWKSDLARGLLWHSADGLGSPPTSKESSKYLAPTWSWASQWGSRITFIAHQHLEARLDQYIEFVKDEIAPRTADPLGQISSATLVLRAPVMRGPVENALESVQGPNAAFEKRVLTTYMDCDVFSESIAETDLYCLAVGTFHGAYQSKTIHGLVLKRLTDSEESYQRIGVWWGGGELADLYGTFNDQEITLV</sequence>
<dbReference type="Proteomes" id="UP000800041">
    <property type="component" value="Unassembled WGS sequence"/>
</dbReference>
<dbReference type="PANTHER" id="PTHR33112">
    <property type="entry name" value="DOMAIN PROTEIN, PUTATIVE-RELATED"/>
    <property type="match status" value="1"/>
</dbReference>
<accession>A0A6G1GRH1</accession>
<proteinExistence type="predicted"/>
<organism evidence="2 3">
    <name type="scientific">Aulographum hederae CBS 113979</name>
    <dbReference type="NCBI Taxonomy" id="1176131"/>
    <lineage>
        <taxon>Eukaryota</taxon>
        <taxon>Fungi</taxon>
        <taxon>Dikarya</taxon>
        <taxon>Ascomycota</taxon>
        <taxon>Pezizomycotina</taxon>
        <taxon>Dothideomycetes</taxon>
        <taxon>Pleosporomycetidae</taxon>
        <taxon>Aulographales</taxon>
        <taxon>Aulographaceae</taxon>
    </lineage>
</organism>
<keyword evidence="3" id="KW-1185">Reference proteome</keyword>
<evidence type="ECO:0000313" key="3">
    <source>
        <dbReference type="Proteomes" id="UP000800041"/>
    </source>
</evidence>
<dbReference type="Pfam" id="PF06985">
    <property type="entry name" value="HET"/>
    <property type="match status" value="1"/>
</dbReference>
<reference evidence="2" key="1">
    <citation type="journal article" date="2020" name="Stud. Mycol.">
        <title>101 Dothideomycetes genomes: a test case for predicting lifestyles and emergence of pathogens.</title>
        <authorList>
            <person name="Haridas S."/>
            <person name="Albert R."/>
            <person name="Binder M."/>
            <person name="Bloem J."/>
            <person name="Labutti K."/>
            <person name="Salamov A."/>
            <person name="Andreopoulos B."/>
            <person name="Baker S."/>
            <person name="Barry K."/>
            <person name="Bills G."/>
            <person name="Bluhm B."/>
            <person name="Cannon C."/>
            <person name="Castanera R."/>
            <person name="Culley D."/>
            <person name="Daum C."/>
            <person name="Ezra D."/>
            <person name="Gonzalez J."/>
            <person name="Henrissat B."/>
            <person name="Kuo A."/>
            <person name="Liang C."/>
            <person name="Lipzen A."/>
            <person name="Lutzoni F."/>
            <person name="Magnuson J."/>
            <person name="Mondo S."/>
            <person name="Nolan M."/>
            <person name="Ohm R."/>
            <person name="Pangilinan J."/>
            <person name="Park H.-J."/>
            <person name="Ramirez L."/>
            <person name="Alfaro M."/>
            <person name="Sun H."/>
            <person name="Tritt A."/>
            <person name="Yoshinaga Y."/>
            <person name="Zwiers L.-H."/>
            <person name="Turgeon B."/>
            <person name="Goodwin S."/>
            <person name="Spatafora J."/>
            <person name="Crous P."/>
            <person name="Grigoriev I."/>
        </authorList>
    </citation>
    <scope>NUCLEOTIDE SEQUENCE</scope>
    <source>
        <strain evidence="2">CBS 113979</strain>
    </source>
</reference>
<evidence type="ECO:0000259" key="1">
    <source>
        <dbReference type="Pfam" id="PF06985"/>
    </source>
</evidence>
<dbReference type="InterPro" id="IPR010730">
    <property type="entry name" value="HET"/>
</dbReference>
<evidence type="ECO:0000313" key="2">
    <source>
        <dbReference type="EMBL" id="KAF1983535.1"/>
    </source>
</evidence>
<feature type="domain" description="Heterokaryon incompatibility" evidence="1">
    <location>
        <begin position="191"/>
        <end position="358"/>
    </location>
</feature>
<name>A0A6G1GRH1_9PEZI</name>
<dbReference type="OrthoDB" id="5362512at2759"/>
<dbReference type="AlphaFoldDB" id="A0A6G1GRH1"/>
<gene>
    <name evidence="2" type="ORF">K402DRAFT_406776</name>
</gene>